<feature type="transmembrane region" description="Helical" evidence="1">
    <location>
        <begin position="6"/>
        <end position="26"/>
    </location>
</feature>
<sequence>MDISIGMYLMMTASYLIQVSLVMAIFSSIYIKSKRNGYISLAVIAFLYSIQLYRGFAVAPIVGITFLIIMIGMGIVSFVVIRRKKNARLGN</sequence>
<evidence type="ECO:0000256" key="1">
    <source>
        <dbReference type="SAM" id="Phobius"/>
    </source>
</evidence>
<organism evidence="2 3">
    <name type="scientific">Rossellomorea vietnamensis</name>
    <dbReference type="NCBI Taxonomy" id="218284"/>
    <lineage>
        <taxon>Bacteria</taxon>
        <taxon>Bacillati</taxon>
        <taxon>Bacillota</taxon>
        <taxon>Bacilli</taxon>
        <taxon>Bacillales</taxon>
        <taxon>Bacillaceae</taxon>
        <taxon>Rossellomorea</taxon>
    </lineage>
</organism>
<comment type="caution">
    <text evidence="2">The sequence shown here is derived from an EMBL/GenBank/DDBJ whole genome shotgun (WGS) entry which is preliminary data.</text>
</comment>
<evidence type="ECO:0000313" key="2">
    <source>
        <dbReference type="EMBL" id="TYR73557.1"/>
    </source>
</evidence>
<protein>
    <submittedName>
        <fullName evidence="2">Uncharacterized protein</fullName>
    </submittedName>
</protein>
<feature type="transmembrane region" description="Helical" evidence="1">
    <location>
        <begin position="38"/>
        <end position="56"/>
    </location>
</feature>
<reference evidence="2 3" key="1">
    <citation type="submission" date="2019-08" db="EMBL/GenBank/DDBJ databases">
        <title>Bacillus genomes from the desert of Cuatro Cienegas, Coahuila.</title>
        <authorList>
            <person name="Olmedo-Alvarez G."/>
        </authorList>
    </citation>
    <scope>NUCLEOTIDE SEQUENCE [LARGE SCALE GENOMIC DNA]</scope>
    <source>
        <strain evidence="2 3">CH40_1T</strain>
    </source>
</reference>
<dbReference type="Proteomes" id="UP000323317">
    <property type="component" value="Unassembled WGS sequence"/>
</dbReference>
<dbReference type="EMBL" id="VTEH01000017">
    <property type="protein sequence ID" value="TYR73557.1"/>
    <property type="molecule type" value="Genomic_DNA"/>
</dbReference>
<evidence type="ECO:0000313" key="3">
    <source>
        <dbReference type="Proteomes" id="UP000323317"/>
    </source>
</evidence>
<feature type="transmembrane region" description="Helical" evidence="1">
    <location>
        <begin position="62"/>
        <end position="81"/>
    </location>
</feature>
<keyword evidence="1" id="KW-0472">Membrane</keyword>
<accession>A0A5D4K830</accession>
<dbReference type="RefSeq" id="WP_148948187.1">
    <property type="nucleotide sequence ID" value="NZ_VTEH01000017.1"/>
</dbReference>
<keyword evidence="1" id="KW-0812">Transmembrane</keyword>
<name>A0A5D4K830_9BACI</name>
<gene>
    <name evidence="2" type="ORF">FZC79_18140</name>
</gene>
<proteinExistence type="predicted"/>
<dbReference type="AlphaFoldDB" id="A0A5D4K830"/>
<keyword evidence="1" id="KW-1133">Transmembrane helix</keyword>